<evidence type="ECO:0000256" key="7">
    <source>
        <dbReference type="ARBA" id="ARBA00022882"/>
    </source>
</evidence>
<comment type="subcellular location">
    <subcellularLocation>
        <location evidence="1 13">Membrane</location>
        <topology evidence="1 13">Multi-pass membrane protein</topology>
    </subcellularLocation>
</comment>
<dbReference type="SMART" id="SM00100">
    <property type="entry name" value="cNMP"/>
    <property type="match status" value="1"/>
</dbReference>
<feature type="transmembrane region" description="Helical" evidence="13">
    <location>
        <begin position="89"/>
        <end position="110"/>
    </location>
</feature>
<reference evidence="17" key="2">
    <citation type="journal article" date="2024" name="Plant">
        <title>Genomic evolution and insights into agronomic trait innovations of Sesamum species.</title>
        <authorList>
            <person name="Miao H."/>
            <person name="Wang L."/>
            <person name="Qu L."/>
            <person name="Liu H."/>
            <person name="Sun Y."/>
            <person name="Le M."/>
            <person name="Wang Q."/>
            <person name="Wei S."/>
            <person name="Zheng Y."/>
            <person name="Lin W."/>
            <person name="Duan Y."/>
            <person name="Cao H."/>
            <person name="Xiong S."/>
            <person name="Wang X."/>
            <person name="Wei L."/>
            <person name="Li C."/>
            <person name="Ma Q."/>
            <person name="Ju M."/>
            <person name="Zhao R."/>
            <person name="Li G."/>
            <person name="Mu C."/>
            <person name="Tian Q."/>
            <person name="Mei H."/>
            <person name="Zhang T."/>
            <person name="Gao T."/>
            <person name="Zhang H."/>
        </authorList>
    </citation>
    <scope>NUCLEOTIDE SEQUENCE</scope>
    <source>
        <strain evidence="17">G02</strain>
    </source>
</reference>
<dbReference type="InterPro" id="IPR005821">
    <property type="entry name" value="Ion_trans_dom"/>
</dbReference>
<dbReference type="CDD" id="cd00038">
    <property type="entry name" value="CAP_ED"/>
    <property type="match status" value="1"/>
</dbReference>
<keyword evidence="3 13" id="KW-0813">Transport</keyword>
<dbReference type="PROSITE" id="PS51490">
    <property type="entry name" value="KHA"/>
    <property type="match status" value="1"/>
</dbReference>
<dbReference type="Pfam" id="PF11834">
    <property type="entry name" value="KHA"/>
    <property type="match status" value="1"/>
</dbReference>
<feature type="domain" description="KHA" evidence="16">
    <location>
        <begin position="546"/>
        <end position="614"/>
    </location>
</feature>
<name>A0AAW2MGA6_SESRA</name>
<evidence type="ECO:0000259" key="16">
    <source>
        <dbReference type="PROSITE" id="PS51490"/>
    </source>
</evidence>
<evidence type="ECO:0000256" key="11">
    <source>
        <dbReference type="ARBA" id="ARBA00023136"/>
    </source>
</evidence>
<evidence type="ECO:0000256" key="6">
    <source>
        <dbReference type="ARBA" id="ARBA00022826"/>
    </source>
</evidence>
<dbReference type="EMBL" id="JACGWJ010000022">
    <property type="protein sequence ID" value="KAL0330307.1"/>
    <property type="molecule type" value="Genomic_DNA"/>
</dbReference>
<comment type="domain">
    <text evidence="13">The segment S4 is probably the voltage-sensor and is characterized by a series of positively charged amino acids. The pore-forming region H5 is enclosed by the transmembrane segments S5 and S6 in the Shaker-type (1P/6TM) and contains the GYGD signature motif which seems to be involved in potassium selectivity.</text>
</comment>
<evidence type="ECO:0000313" key="17">
    <source>
        <dbReference type="EMBL" id="KAL0330307.1"/>
    </source>
</evidence>
<dbReference type="InterPro" id="IPR014710">
    <property type="entry name" value="RmlC-like_jellyroll"/>
</dbReference>
<dbReference type="InterPro" id="IPR045319">
    <property type="entry name" value="KAT/AKT"/>
</dbReference>
<evidence type="ECO:0000256" key="3">
    <source>
        <dbReference type="ARBA" id="ARBA00022448"/>
    </source>
</evidence>
<feature type="region of interest" description="Disordered" evidence="14">
    <location>
        <begin position="504"/>
        <end position="536"/>
    </location>
</feature>
<keyword evidence="10 13" id="KW-0406">Ion transport</keyword>
<evidence type="ECO:0000256" key="12">
    <source>
        <dbReference type="ARBA" id="ARBA00023303"/>
    </source>
</evidence>
<dbReference type="SUPFAM" id="SSF51206">
    <property type="entry name" value="cAMP-binding domain-like"/>
    <property type="match status" value="1"/>
</dbReference>
<dbReference type="InterPro" id="IPR018490">
    <property type="entry name" value="cNMP-bd_dom_sf"/>
</dbReference>
<comment type="similarity">
    <text evidence="2 13">Belongs to the potassium channel family. Plant (TC 1.A.1.4) subfamily.</text>
</comment>
<dbReference type="Gene3D" id="1.10.287.70">
    <property type="match status" value="1"/>
</dbReference>
<feature type="compositionally biased region" description="Polar residues" evidence="14">
    <location>
        <begin position="513"/>
        <end position="536"/>
    </location>
</feature>
<comment type="domain">
    <text evidence="13">The KHA domain (rich in hydrophobic and acidic residues) present in the C-terminal part is likely to be important for tetramerization.</text>
</comment>
<dbReference type="GO" id="GO:0005249">
    <property type="term" value="F:voltage-gated potassium channel activity"/>
    <property type="evidence" value="ECO:0007669"/>
    <property type="project" value="UniProtKB-UniRule"/>
</dbReference>
<sequence length="614" mass="70396">MRSPMPLLYRRHSSGEIRNLTSISSSLLPAFGTVVGEGSLNLRRFVLAPYDRRYRIWQTFLVVLVVYSAWASPFELAFRKTSTGALMPIDLVVDAFFAVDIILTFFVAYLDKSTYLLVDDHKKIALRYISHLWFPMDVASTLPFQTLYRLFTGKMHKGDVFGFLNLLRLWRLRRVSEFFSRLEKDTRFSYFWTRYCKLICCFYYWLAIHYRVADNTWIGAQVPEFEERSVWLGIPIPCIGQLSPSQQLAYLIGNMTNLVVHSSIRTFAMRDAIHEILRYASKNRLPEGLKEQMLAHITLKFKTAELQQEEVLEDLPKAIRSGIAQHLFRTTVENSYLFKGVSEDFIVQLVPEMKAEYFPPKVDIVIQNEIPTDFYIIVSGAVDVISNKNGMEQFLSRLGSPDVFGEIGVIFNTPQPFTVRTKRLSQVIRISHNHFKQLVQPLMEDGKTIISNLLQHLKDLKKEELEEMPFVTELLGESKPEARNTQISPKSEQGLILPNIINIRSTEKRNPGKTGQPTEEPQNGEGPSQEATRNPNVHTTDMLPIRVILHGHHPDIKQKEENGGKLAHLPNSIEELLSLAEKKLGKRGTTILMADGSQVEDINALRDNDHLYIF</sequence>
<keyword evidence="8 13" id="KW-0630">Potassium</keyword>
<keyword evidence="4 13" id="KW-0633">Potassium transport</keyword>
<dbReference type="InterPro" id="IPR021789">
    <property type="entry name" value="KHA_dom"/>
</dbReference>
<keyword evidence="11 13" id="KW-0472">Membrane</keyword>
<dbReference type="PANTHER" id="PTHR45743:SF27">
    <property type="entry name" value="POTASSIUM CHANNEL KAT3"/>
    <property type="match status" value="1"/>
</dbReference>
<evidence type="ECO:0000256" key="9">
    <source>
        <dbReference type="ARBA" id="ARBA00022989"/>
    </source>
</evidence>
<comment type="caution">
    <text evidence="13">Lacks conserved residue(s) required for the propagation of feature annotation.</text>
</comment>
<dbReference type="Gene3D" id="2.60.120.10">
    <property type="entry name" value="Jelly Rolls"/>
    <property type="match status" value="1"/>
</dbReference>
<keyword evidence="12 13" id="KW-0407">Ion channel</keyword>
<gene>
    <name evidence="17" type="ORF">Sradi_5017400</name>
</gene>
<keyword evidence="5 13" id="KW-0812">Transmembrane</keyword>
<feature type="domain" description="Cyclic nucleotide-binding" evidence="15">
    <location>
        <begin position="337"/>
        <end position="456"/>
    </location>
</feature>
<protein>
    <recommendedName>
        <fullName evidence="13">Potassium channel</fullName>
    </recommendedName>
</protein>
<accession>A0AAW2MGA6</accession>
<dbReference type="PANTHER" id="PTHR45743">
    <property type="entry name" value="POTASSIUM CHANNEL AKT1"/>
    <property type="match status" value="1"/>
</dbReference>
<dbReference type="InterPro" id="IPR000595">
    <property type="entry name" value="cNMP-bd_dom"/>
</dbReference>
<evidence type="ECO:0000256" key="8">
    <source>
        <dbReference type="ARBA" id="ARBA00022958"/>
    </source>
</evidence>
<dbReference type="AlphaFoldDB" id="A0AAW2MGA6"/>
<keyword evidence="9 13" id="KW-1133">Transmembrane helix</keyword>
<evidence type="ECO:0000256" key="10">
    <source>
        <dbReference type="ARBA" id="ARBA00023065"/>
    </source>
</evidence>
<evidence type="ECO:0000256" key="5">
    <source>
        <dbReference type="ARBA" id="ARBA00022692"/>
    </source>
</evidence>
<evidence type="ECO:0000256" key="2">
    <source>
        <dbReference type="ARBA" id="ARBA00007929"/>
    </source>
</evidence>
<feature type="transmembrane region" description="Helical" evidence="13">
    <location>
        <begin position="56"/>
        <end position="77"/>
    </location>
</feature>
<evidence type="ECO:0000259" key="15">
    <source>
        <dbReference type="PROSITE" id="PS50042"/>
    </source>
</evidence>
<dbReference type="GO" id="GO:0034702">
    <property type="term" value="C:monoatomic ion channel complex"/>
    <property type="evidence" value="ECO:0007669"/>
    <property type="project" value="UniProtKB-KW"/>
</dbReference>
<dbReference type="FunFam" id="2.60.120.10:FF:000074">
    <property type="entry name" value="Potassium channel KAT2"/>
    <property type="match status" value="1"/>
</dbReference>
<comment type="subunit">
    <text evidence="13">The potassium channel is composed of a homo- or heterotetrameric complex of pore-forming subunits.</text>
</comment>
<evidence type="ECO:0000256" key="4">
    <source>
        <dbReference type="ARBA" id="ARBA00022538"/>
    </source>
</evidence>
<keyword evidence="6 13" id="KW-0631">Potassium channel</keyword>
<reference evidence="17" key="1">
    <citation type="submission" date="2020-06" db="EMBL/GenBank/DDBJ databases">
        <authorList>
            <person name="Li T."/>
            <person name="Hu X."/>
            <person name="Zhang T."/>
            <person name="Song X."/>
            <person name="Zhang H."/>
            <person name="Dai N."/>
            <person name="Sheng W."/>
            <person name="Hou X."/>
            <person name="Wei L."/>
        </authorList>
    </citation>
    <scope>NUCLEOTIDE SEQUENCE</scope>
    <source>
        <strain evidence="17">G02</strain>
        <tissue evidence="17">Leaf</tissue>
    </source>
</reference>
<evidence type="ECO:0000256" key="14">
    <source>
        <dbReference type="SAM" id="MobiDB-lite"/>
    </source>
</evidence>
<keyword evidence="7 13" id="KW-0851">Voltage-gated channel</keyword>
<dbReference type="PROSITE" id="PS50042">
    <property type="entry name" value="CNMP_BINDING_3"/>
    <property type="match status" value="1"/>
</dbReference>
<comment type="function">
    <text evidence="13">Potassium channel.</text>
</comment>
<organism evidence="17">
    <name type="scientific">Sesamum radiatum</name>
    <name type="common">Black benniseed</name>
    <dbReference type="NCBI Taxonomy" id="300843"/>
    <lineage>
        <taxon>Eukaryota</taxon>
        <taxon>Viridiplantae</taxon>
        <taxon>Streptophyta</taxon>
        <taxon>Embryophyta</taxon>
        <taxon>Tracheophyta</taxon>
        <taxon>Spermatophyta</taxon>
        <taxon>Magnoliopsida</taxon>
        <taxon>eudicotyledons</taxon>
        <taxon>Gunneridae</taxon>
        <taxon>Pentapetalae</taxon>
        <taxon>asterids</taxon>
        <taxon>lamiids</taxon>
        <taxon>Lamiales</taxon>
        <taxon>Pedaliaceae</taxon>
        <taxon>Sesamum</taxon>
    </lineage>
</organism>
<evidence type="ECO:0000256" key="1">
    <source>
        <dbReference type="ARBA" id="ARBA00004141"/>
    </source>
</evidence>
<proteinExistence type="inferred from homology"/>
<comment type="caution">
    <text evidence="17">The sequence shown here is derived from an EMBL/GenBank/DDBJ whole genome shotgun (WGS) entry which is preliminary data.</text>
</comment>
<dbReference type="SUPFAM" id="SSF81324">
    <property type="entry name" value="Voltage-gated potassium channels"/>
    <property type="match status" value="1"/>
</dbReference>
<dbReference type="Pfam" id="PF00027">
    <property type="entry name" value="cNMP_binding"/>
    <property type="match status" value="1"/>
</dbReference>
<dbReference type="Pfam" id="PF00520">
    <property type="entry name" value="Ion_trans"/>
    <property type="match status" value="1"/>
</dbReference>
<evidence type="ECO:0000256" key="13">
    <source>
        <dbReference type="RuleBase" id="RU369015"/>
    </source>
</evidence>